<dbReference type="NCBIfam" id="NF004789">
    <property type="entry name" value="PRK06134.1"/>
    <property type="match status" value="1"/>
</dbReference>
<dbReference type="OrthoDB" id="3178130at2"/>
<dbReference type="Gene3D" id="3.50.50.60">
    <property type="entry name" value="FAD/NAD(P)-binding domain"/>
    <property type="match status" value="2"/>
</dbReference>
<name>A0A099EWF5_9RHOB</name>
<reference evidence="6 7" key="1">
    <citation type="submission" date="2014-09" db="EMBL/GenBank/DDBJ databases">
        <authorList>
            <person name="McGinnis J.M."/>
            <person name="Wolfgang W.J."/>
        </authorList>
    </citation>
    <scope>NUCLEOTIDE SEQUENCE [LARGE SCALE GENOMIC DNA]</scope>
    <source>
        <strain evidence="6 7">JCM 14014</strain>
    </source>
</reference>
<dbReference type="PANTHER" id="PTHR43400:SF10">
    <property type="entry name" value="3-OXOSTEROID 1-DEHYDROGENASE"/>
    <property type="match status" value="1"/>
</dbReference>
<keyword evidence="7" id="KW-1185">Reference proteome</keyword>
<keyword evidence="4" id="KW-0560">Oxidoreductase</keyword>
<gene>
    <name evidence="6" type="ORF">IT41_16640</name>
</gene>
<dbReference type="GO" id="GO:0016491">
    <property type="term" value="F:oxidoreductase activity"/>
    <property type="evidence" value="ECO:0007669"/>
    <property type="project" value="UniProtKB-KW"/>
</dbReference>
<evidence type="ECO:0000256" key="1">
    <source>
        <dbReference type="ARBA" id="ARBA00001974"/>
    </source>
</evidence>
<dbReference type="PANTHER" id="PTHR43400">
    <property type="entry name" value="FUMARATE REDUCTASE"/>
    <property type="match status" value="1"/>
</dbReference>
<dbReference type="STRING" id="376733.SAMN04487972_1284"/>
<dbReference type="InterPro" id="IPR027477">
    <property type="entry name" value="Succ_DH/fumarate_Rdtase_cat_sf"/>
</dbReference>
<dbReference type="Proteomes" id="UP000029846">
    <property type="component" value="Unassembled WGS sequence"/>
</dbReference>
<dbReference type="SUPFAM" id="SSF56425">
    <property type="entry name" value="Succinate dehydrogenase/fumarate reductase flavoprotein, catalytic domain"/>
    <property type="match status" value="1"/>
</dbReference>
<accession>A0A099EWF5</accession>
<evidence type="ECO:0000256" key="2">
    <source>
        <dbReference type="ARBA" id="ARBA00022630"/>
    </source>
</evidence>
<reference evidence="6 7" key="2">
    <citation type="submission" date="2014-10" db="EMBL/GenBank/DDBJ databases">
        <title>Paracoccus sanguinis sp. nov., isolated from clinical specimens of New York State patients.</title>
        <authorList>
            <person name="Mingle L.A."/>
            <person name="Cole J.A."/>
            <person name="Lapierre P."/>
            <person name="Musser K.A."/>
        </authorList>
    </citation>
    <scope>NUCLEOTIDE SEQUENCE [LARGE SCALE GENOMIC DNA]</scope>
    <source>
        <strain evidence="6 7">JCM 14014</strain>
    </source>
</reference>
<dbReference type="GO" id="GO:0008202">
    <property type="term" value="P:steroid metabolic process"/>
    <property type="evidence" value="ECO:0007669"/>
    <property type="project" value="UniProtKB-ARBA"/>
</dbReference>
<dbReference type="InterPro" id="IPR036188">
    <property type="entry name" value="FAD/NAD-bd_sf"/>
</dbReference>
<feature type="domain" description="FAD-dependent oxidoreductase 2 FAD-binding" evidence="5">
    <location>
        <begin position="6"/>
        <end position="540"/>
    </location>
</feature>
<dbReference type="SUPFAM" id="SSF51905">
    <property type="entry name" value="FAD/NAD(P)-binding domain"/>
    <property type="match status" value="1"/>
</dbReference>
<comment type="cofactor">
    <cofactor evidence="1">
        <name>FAD</name>
        <dbReference type="ChEBI" id="CHEBI:57692"/>
    </cofactor>
</comment>
<dbReference type="PRINTS" id="PR00411">
    <property type="entry name" value="PNDRDTASEI"/>
</dbReference>
<dbReference type="Gene3D" id="3.90.700.10">
    <property type="entry name" value="Succinate dehydrogenase/fumarate reductase flavoprotein, catalytic domain"/>
    <property type="match status" value="1"/>
</dbReference>
<dbReference type="EMBL" id="JRKN01000032">
    <property type="protein sequence ID" value="KGJ02750.1"/>
    <property type="molecule type" value="Genomic_DNA"/>
</dbReference>
<dbReference type="AlphaFoldDB" id="A0A099EWF5"/>
<organism evidence="6 7">
    <name type="scientific">Paracoccus halophilus</name>
    <dbReference type="NCBI Taxonomy" id="376733"/>
    <lineage>
        <taxon>Bacteria</taxon>
        <taxon>Pseudomonadati</taxon>
        <taxon>Pseudomonadota</taxon>
        <taxon>Alphaproteobacteria</taxon>
        <taxon>Rhodobacterales</taxon>
        <taxon>Paracoccaceae</taxon>
        <taxon>Paracoccus</taxon>
    </lineage>
</organism>
<evidence type="ECO:0000313" key="7">
    <source>
        <dbReference type="Proteomes" id="UP000029846"/>
    </source>
</evidence>
<sequence>MRMDCDLLVIGSGAAGLSAALTGARSGLRVVLAEKDAVLGGTTAWSGGWIWSPGNPVARRAGIAEDPQAPRQYLQSVLGNNFDAAKVDAFLTHAPRMVEFMEAAGIAFQGGNHIPDTYSHQPGAGMGGRSVIAAPYDGRDMGALIGLLRPPLRETSFMGMTIQAGPDLRAFLTMLRSARAFAHVTRRFGWHLWDLLRHGRGMQLRNGNALVARLMKRSADAGVTFLTESPARELIRRGGRICGAVLDGPDGPVTVHAARGTLLATGGWSQDMERRAQQFPAPATHATLAVPGATGDGMRLAEAVGAVQDRSLASPGAWCPVSQVPWPDGRTGTFPHIIERGKPGIIGVLRNGRRFCNEGLGYHDYVTALLAATPGGQVPESWLICTRAFQRRYGLGVSRPAPLPEHGWIKRGYIMTGKTPRDLAQACGIDPDGLERTLAEWNRHAVRGEDPEFHRGTTPYMRLQGDPDVTPNPCVAPIARGPFYAVRVIPGSFGTFAGLASDGRARVLDAQSAPIPGLYAAGADMASVMGGHYPAGGINLGPAMTFGHIAALDAAGLLNKD</sequence>
<comment type="caution">
    <text evidence="6">The sequence shown here is derived from an EMBL/GenBank/DDBJ whole genome shotgun (WGS) entry which is preliminary data.</text>
</comment>
<keyword evidence="3" id="KW-0274">FAD</keyword>
<evidence type="ECO:0000256" key="4">
    <source>
        <dbReference type="ARBA" id="ARBA00023002"/>
    </source>
</evidence>
<dbReference type="eggNOG" id="COG1053">
    <property type="taxonomic scope" value="Bacteria"/>
</dbReference>
<dbReference type="InterPro" id="IPR050315">
    <property type="entry name" value="FAD-oxidoreductase_2"/>
</dbReference>
<keyword evidence="2" id="KW-0285">Flavoprotein</keyword>
<evidence type="ECO:0000256" key="3">
    <source>
        <dbReference type="ARBA" id="ARBA00022827"/>
    </source>
</evidence>
<proteinExistence type="predicted"/>
<protein>
    <submittedName>
        <fullName evidence="6">FAD-binding dehydrogenase</fullName>
    </submittedName>
</protein>
<evidence type="ECO:0000313" key="6">
    <source>
        <dbReference type="EMBL" id="KGJ02750.1"/>
    </source>
</evidence>
<dbReference type="Pfam" id="PF00890">
    <property type="entry name" value="FAD_binding_2"/>
    <property type="match status" value="1"/>
</dbReference>
<dbReference type="InterPro" id="IPR003953">
    <property type="entry name" value="FAD-dep_OxRdtase_2_FAD-bd"/>
</dbReference>
<evidence type="ECO:0000259" key="5">
    <source>
        <dbReference type="Pfam" id="PF00890"/>
    </source>
</evidence>